<reference evidence="1" key="1">
    <citation type="submission" date="2018-05" db="EMBL/GenBank/DDBJ databases">
        <authorList>
            <person name="Lanie J.A."/>
            <person name="Ng W.-L."/>
            <person name="Kazmierczak K.M."/>
            <person name="Andrzejewski T.M."/>
            <person name="Davidsen T.M."/>
            <person name="Wayne K.J."/>
            <person name="Tettelin H."/>
            <person name="Glass J.I."/>
            <person name="Rusch D."/>
            <person name="Podicherti R."/>
            <person name="Tsui H.-C.T."/>
            <person name="Winkler M.E."/>
        </authorList>
    </citation>
    <scope>NUCLEOTIDE SEQUENCE</scope>
</reference>
<protein>
    <submittedName>
        <fullName evidence="1">Uncharacterized protein</fullName>
    </submittedName>
</protein>
<evidence type="ECO:0000313" key="1">
    <source>
        <dbReference type="EMBL" id="SVD38322.1"/>
    </source>
</evidence>
<proteinExistence type="predicted"/>
<dbReference type="EMBL" id="UINC01147164">
    <property type="protein sequence ID" value="SVD38322.1"/>
    <property type="molecule type" value="Genomic_DNA"/>
</dbReference>
<accession>A0A382UVN4</accession>
<sequence>NQTTSNSTYVKVIKMSPLWLEPNDKRTNILVLQQDIVELLHISNYVDSLNYKWALIKTSRGEEGYIRTAYINLPPNYNNIKSNKVSTTSTKKQDTTKSTQTKVIQVASPSLDKKSLKEELKYWKELYDEELISQAEYDAKRKELLSGASISTTTKVVEPKVEKKKVVTQTTVVESDDTNTIDLSFKDKNYINQSLLSSLGFFSNDSKIRNYCENKFPELHIFMECYAQNVKKNRNYKKASEVYDLYVDYGRYIAWEVLIGNLSESSARYQLSAKKKELGDAYADENKAK</sequence>
<gene>
    <name evidence="1" type="ORF">METZ01_LOCUS391176</name>
</gene>
<feature type="non-terminal residue" evidence="1">
    <location>
        <position position="1"/>
    </location>
</feature>
<feature type="non-terminal residue" evidence="1">
    <location>
        <position position="289"/>
    </location>
</feature>
<dbReference type="AlphaFoldDB" id="A0A382UVN4"/>
<organism evidence="1">
    <name type="scientific">marine metagenome</name>
    <dbReference type="NCBI Taxonomy" id="408172"/>
    <lineage>
        <taxon>unclassified sequences</taxon>
        <taxon>metagenomes</taxon>
        <taxon>ecological metagenomes</taxon>
    </lineage>
</organism>
<name>A0A382UVN4_9ZZZZ</name>